<dbReference type="InterPro" id="IPR003399">
    <property type="entry name" value="Mce/MlaD"/>
</dbReference>
<dbReference type="AlphaFoldDB" id="A0A1I3N7N4"/>
<dbReference type="InterPro" id="IPR024516">
    <property type="entry name" value="Mce_C"/>
</dbReference>
<sequence length="355" mass="38179">MSLLARSREQVQRRWTLAKFVVFLLVTATLIVLIGAQIARVNVGDTYSLVATFDDVSGLHEGDQVKIAGAPVGQVDSIEVVDGRAEVVLSVRAAVRVPSDSSAAVRWRNTIGQRVIYLVPGTAADTLGDGARVKLTSSVVDIGELVSDLGPLTRSLDPDQINQLLTAAGEALDGNQENIPKLVDNLNDLTTTVADRKEIIQGLLEDYATVTGVVARRDRQIAQLVDNLVALTGAFARNRELVDDALVELSTTVRVNNQVLGRNSREFGRVVDSMTRLTGGIRRNIGSVEKVLNTITPPLRRSFQVTGRGHFVTTAVPCLTLGPQPCPYPMSAPPPLRGNLKLTSTGNLRRVLVGP</sequence>
<organism evidence="4 5">
    <name type="scientific">Streptosporangium canum</name>
    <dbReference type="NCBI Taxonomy" id="324952"/>
    <lineage>
        <taxon>Bacteria</taxon>
        <taxon>Bacillati</taxon>
        <taxon>Actinomycetota</taxon>
        <taxon>Actinomycetes</taxon>
        <taxon>Streptosporangiales</taxon>
        <taxon>Streptosporangiaceae</taxon>
        <taxon>Streptosporangium</taxon>
    </lineage>
</organism>
<feature type="domain" description="Mce/MlaD" evidence="2">
    <location>
        <begin position="46"/>
        <end position="121"/>
    </location>
</feature>
<dbReference type="InterPro" id="IPR052336">
    <property type="entry name" value="MlaD_Phospholipid_Transporter"/>
</dbReference>
<gene>
    <name evidence="4" type="ORF">SAMN05216275_106136</name>
</gene>
<proteinExistence type="predicted"/>
<keyword evidence="1" id="KW-0472">Membrane</keyword>
<protein>
    <submittedName>
        <fullName evidence="4">Phospholipid/cholesterol/gamma-HCH transport system substrate-binding protein</fullName>
    </submittedName>
</protein>
<dbReference type="NCBIfam" id="TIGR00996">
    <property type="entry name" value="Mtu_fam_mce"/>
    <property type="match status" value="1"/>
</dbReference>
<dbReference type="EMBL" id="FOQY01000006">
    <property type="protein sequence ID" value="SFJ05192.1"/>
    <property type="molecule type" value="Genomic_DNA"/>
</dbReference>
<dbReference type="Pfam" id="PF11887">
    <property type="entry name" value="Mce4_CUP1"/>
    <property type="match status" value="1"/>
</dbReference>
<keyword evidence="5" id="KW-1185">Reference proteome</keyword>
<dbReference type="GeneID" id="96298081"/>
<dbReference type="Pfam" id="PF02470">
    <property type="entry name" value="MlaD"/>
    <property type="match status" value="1"/>
</dbReference>
<accession>A0A1I3N7N4</accession>
<dbReference type="GO" id="GO:0005576">
    <property type="term" value="C:extracellular region"/>
    <property type="evidence" value="ECO:0007669"/>
    <property type="project" value="TreeGrafter"/>
</dbReference>
<evidence type="ECO:0000259" key="3">
    <source>
        <dbReference type="Pfam" id="PF11887"/>
    </source>
</evidence>
<dbReference type="InterPro" id="IPR005693">
    <property type="entry name" value="Mce"/>
</dbReference>
<feature type="transmembrane region" description="Helical" evidence="1">
    <location>
        <begin position="20"/>
        <end position="39"/>
    </location>
</feature>
<evidence type="ECO:0000313" key="5">
    <source>
        <dbReference type="Proteomes" id="UP000199111"/>
    </source>
</evidence>
<dbReference type="PANTHER" id="PTHR33371">
    <property type="entry name" value="INTERMEMBRANE PHOSPHOLIPID TRANSPORT SYSTEM BINDING PROTEIN MLAD-RELATED"/>
    <property type="match status" value="1"/>
</dbReference>
<name>A0A1I3N7N4_9ACTN</name>
<keyword evidence="1" id="KW-1133">Transmembrane helix</keyword>
<evidence type="ECO:0000313" key="4">
    <source>
        <dbReference type="EMBL" id="SFJ05192.1"/>
    </source>
</evidence>
<feature type="domain" description="Mammalian cell entry C-terminal" evidence="3">
    <location>
        <begin position="126"/>
        <end position="275"/>
    </location>
</feature>
<keyword evidence="1" id="KW-0812">Transmembrane</keyword>
<dbReference type="RefSeq" id="WP_093886989.1">
    <property type="nucleotide sequence ID" value="NZ_FOQY01000006.1"/>
</dbReference>
<dbReference type="GO" id="GO:0051701">
    <property type="term" value="P:biological process involved in interaction with host"/>
    <property type="evidence" value="ECO:0007669"/>
    <property type="project" value="TreeGrafter"/>
</dbReference>
<dbReference type="PANTHER" id="PTHR33371:SF17">
    <property type="entry name" value="MCE-FAMILY PROTEIN MCE1B"/>
    <property type="match status" value="1"/>
</dbReference>
<evidence type="ECO:0000259" key="2">
    <source>
        <dbReference type="Pfam" id="PF02470"/>
    </source>
</evidence>
<reference evidence="5" key="1">
    <citation type="submission" date="2016-10" db="EMBL/GenBank/DDBJ databases">
        <authorList>
            <person name="Varghese N."/>
            <person name="Submissions S."/>
        </authorList>
    </citation>
    <scope>NUCLEOTIDE SEQUENCE [LARGE SCALE GENOMIC DNA]</scope>
    <source>
        <strain evidence="5">CGMCC 4.2126</strain>
    </source>
</reference>
<dbReference type="Proteomes" id="UP000199111">
    <property type="component" value="Unassembled WGS sequence"/>
</dbReference>
<evidence type="ECO:0000256" key="1">
    <source>
        <dbReference type="SAM" id="Phobius"/>
    </source>
</evidence>